<gene>
    <name evidence="1" type="ORF">LEP1GSC060_2598</name>
</gene>
<evidence type="ECO:0000313" key="1">
    <source>
        <dbReference type="EMBL" id="EMY79533.1"/>
    </source>
</evidence>
<evidence type="ECO:0000313" key="2">
    <source>
        <dbReference type="Proteomes" id="UP000012313"/>
    </source>
</evidence>
<name>N1WUK3_9LEPT</name>
<keyword evidence="2" id="KW-1185">Reference proteome</keyword>
<reference evidence="1" key="1">
    <citation type="submission" date="2013-03" db="EMBL/GenBank/DDBJ databases">
        <authorList>
            <person name="Harkins D.M."/>
            <person name="Durkin A.S."/>
            <person name="Brinkac L.M."/>
            <person name="Haft D.H."/>
            <person name="Selengut J.D."/>
            <person name="Sanka R."/>
            <person name="DePew J."/>
            <person name="Purushe J."/>
            <person name="Hartskeerl R.A."/>
            <person name="Ahmed A."/>
            <person name="van der Linden H."/>
            <person name="Goris M.G.A."/>
            <person name="Vinetz J.M."/>
            <person name="Sutton G.G."/>
            <person name="Nierman W.C."/>
            <person name="Fouts D.E."/>
        </authorList>
    </citation>
    <scope>NUCLEOTIDE SEQUENCE [LARGE SCALE GENOMIC DNA]</scope>
    <source>
        <strain evidence="1">ICFT</strain>
    </source>
</reference>
<sequence>MPLQKAECTIYHNTILKNHNMPLTNSNSEPPVHFVESLKVAFFPLVPRF</sequence>
<dbReference type="EMBL" id="AOHC02000012">
    <property type="protein sequence ID" value="EMY79533.1"/>
    <property type="molecule type" value="Genomic_DNA"/>
</dbReference>
<accession>N1WUK3</accession>
<dbReference type="Proteomes" id="UP000012313">
    <property type="component" value="Unassembled WGS sequence"/>
</dbReference>
<protein>
    <submittedName>
        <fullName evidence="1">Uncharacterized protein</fullName>
    </submittedName>
</protein>
<dbReference type="STRING" id="1218598.LEP1GSC060_2598"/>
<proteinExistence type="predicted"/>
<comment type="caution">
    <text evidence="1">The sequence shown here is derived from an EMBL/GenBank/DDBJ whole genome shotgun (WGS) entry which is preliminary data.</text>
</comment>
<dbReference type="AlphaFoldDB" id="N1WUK3"/>
<organism evidence="1 2">
    <name type="scientific">Leptospira weilii serovar Ranarum str. ICFT</name>
    <dbReference type="NCBI Taxonomy" id="1218598"/>
    <lineage>
        <taxon>Bacteria</taxon>
        <taxon>Pseudomonadati</taxon>
        <taxon>Spirochaetota</taxon>
        <taxon>Spirochaetia</taxon>
        <taxon>Leptospirales</taxon>
        <taxon>Leptospiraceae</taxon>
        <taxon>Leptospira</taxon>
    </lineage>
</organism>